<name>I1CX31_9PSEU</name>
<evidence type="ECO:0000256" key="7">
    <source>
        <dbReference type="ARBA" id="ARBA00022827"/>
    </source>
</evidence>
<dbReference type="EMBL" id="CM001484">
    <property type="protein sequence ID" value="EIE97255.1"/>
    <property type="molecule type" value="Genomic_DNA"/>
</dbReference>
<dbReference type="EC" id="1.14.13.59" evidence="4"/>
<dbReference type="InterPro" id="IPR036188">
    <property type="entry name" value="FAD/NAD-bd_sf"/>
</dbReference>
<dbReference type="PRINTS" id="PR00368">
    <property type="entry name" value="FADPNR"/>
</dbReference>
<evidence type="ECO:0000256" key="12">
    <source>
        <dbReference type="ARBA" id="ARBA00031158"/>
    </source>
</evidence>
<evidence type="ECO:0000256" key="9">
    <source>
        <dbReference type="ARBA" id="ARBA00023002"/>
    </source>
</evidence>
<reference evidence="16 17" key="1">
    <citation type="submission" date="2011-09" db="EMBL/GenBank/DDBJ databases">
        <authorList>
            <consortium name="US DOE Joint Genome Institute (JGI-PGF)"/>
            <person name="Lucas S."/>
            <person name="Han J."/>
            <person name="Lapidus A."/>
            <person name="Cheng J.-F."/>
            <person name="Goodwin L."/>
            <person name="Pitluck S."/>
            <person name="Peters L."/>
            <person name="Land M.L."/>
            <person name="Hauser L."/>
            <person name="Brambilla E."/>
            <person name="Klenk H.-P."/>
            <person name="Woyke T.J."/>
        </authorList>
    </citation>
    <scope>NUCLEOTIDE SEQUENCE [LARGE SCALE GENOMIC DNA]</scope>
    <source>
        <strain evidence="16 17">K62</strain>
    </source>
</reference>
<dbReference type="Proteomes" id="UP000005087">
    <property type="component" value="Chromosome"/>
</dbReference>
<dbReference type="GO" id="GO:0047091">
    <property type="term" value="F:L-lysine 6-monooxygenase (NADPH) activity"/>
    <property type="evidence" value="ECO:0007669"/>
    <property type="project" value="UniProtKB-EC"/>
</dbReference>
<dbReference type="HOGENOM" id="CLU_020931_2_0_11"/>
<evidence type="ECO:0000313" key="16">
    <source>
        <dbReference type="EMBL" id="EIE97255.1"/>
    </source>
</evidence>
<dbReference type="eggNOG" id="COG3486">
    <property type="taxonomic scope" value="Bacteria"/>
</dbReference>
<keyword evidence="17" id="KW-1185">Reference proteome</keyword>
<gene>
    <name evidence="16" type="ORF">SacglDRAFT_00299</name>
</gene>
<dbReference type="Pfam" id="PF13434">
    <property type="entry name" value="Lys_Orn_oxgnase"/>
    <property type="match status" value="1"/>
</dbReference>
<evidence type="ECO:0000256" key="4">
    <source>
        <dbReference type="ARBA" id="ARBA00013076"/>
    </source>
</evidence>
<evidence type="ECO:0000256" key="13">
    <source>
        <dbReference type="ARBA" id="ARBA00032493"/>
    </source>
</evidence>
<evidence type="ECO:0000256" key="8">
    <source>
        <dbReference type="ARBA" id="ARBA00022857"/>
    </source>
</evidence>
<evidence type="ECO:0000256" key="5">
    <source>
        <dbReference type="ARBA" id="ARBA00016406"/>
    </source>
</evidence>
<keyword evidence="8" id="KW-0521">NADP</keyword>
<organism evidence="16 17">
    <name type="scientific">Saccharomonospora glauca K62</name>
    <dbReference type="NCBI Taxonomy" id="928724"/>
    <lineage>
        <taxon>Bacteria</taxon>
        <taxon>Bacillati</taxon>
        <taxon>Actinomycetota</taxon>
        <taxon>Actinomycetes</taxon>
        <taxon>Pseudonocardiales</taxon>
        <taxon>Pseudonocardiaceae</taxon>
        <taxon>Saccharomonospora</taxon>
    </lineage>
</organism>
<evidence type="ECO:0000256" key="10">
    <source>
        <dbReference type="ARBA" id="ARBA00023033"/>
    </source>
</evidence>
<dbReference type="InterPro" id="IPR025700">
    <property type="entry name" value="Lys/Orn_oxygenase"/>
</dbReference>
<dbReference type="PRINTS" id="PR00411">
    <property type="entry name" value="PNDRDTASEI"/>
</dbReference>
<evidence type="ECO:0000313" key="17">
    <source>
        <dbReference type="Proteomes" id="UP000005087"/>
    </source>
</evidence>
<proteinExistence type="inferred from homology"/>
<comment type="pathway">
    <text evidence="2">Siderophore biosynthesis.</text>
</comment>
<dbReference type="PANTHER" id="PTHR42802:SF1">
    <property type="entry name" value="L-ORNITHINE N(5)-MONOOXYGENASE"/>
    <property type="match status" value="1"/>
</dbReference>
<dbReference type="OrthoDB" id="7527071at2"/>
<accession>I1CX31</accession>
<sequence>MSKESRDAREVLDLLGVGFGPSNLALAVAVFEHNSAVPERERLRARFLERQPDFGWHRGMLIEDATMQVSFLKDLVTLRNPASDFSFLSYLHEQGRLVDFVNHKTLFPLRVEFHDYFRWAAERVSHLVSYGTEVTGVRPVVVDGRVEYFEVSTRDGVRYAARNLVVATGLVPRLPEGLSASDRVWHNSELLHKVDHVASASRFVVIGAGQSAAETTALLHERFAEAEVCAVFSRYGYTPSDDSPFANRIFDPAAVDEFHGAPREVREQLLAYHANTNYSVVDVELIEDLYRRHYREKVLGRQRLRFLNASRVVETLETDDGVRVTVESLTTRARTVLDADVVVCATGYRPDDVTTLLGEAATLLRRDAAGRPVVTRDYRWLTESDADAAVYVQGGVTEHSHGITSSLLSNNAVRAGEILDSIRGRTLASGSGRVGVTGSDGAEMRAVVGVELAGASEGNELRHVG</sequence>
<comment type="cofactor">
    <cofactor evidence="1">
        <name>FAD</name>
        <dbReference type="ChEBI" id="CHEBI:57692"/>
    </cofactor>
</comment>
<dbReference type="STRING" id="928724.SacglDRAFT_00299"/>
<comment type="catalytic activity">
    <reaction evidence="15">
        <text>L-lysine + NADPH + O2 = N(6)-hydroxy-L-lysine + NADP(+) + H2O</text>
        <dbReference type="Rhea" id="RHEA:23228"/>
        <dbReference type="ChEBI" id="CHEBI:15377"/>
        <dbReference type="ChEBI" id="CHEBI:15379"/>
        <dbReference type="ChEBI" id="CHEBI:32551"/>
        <dbReference type="ChEBI" id="CHEBI:57783"/>
        <dbReference type="ChEBI" id="CHEBI:57820"/>
        <dbReference type="ChEBI" id="CHEBI:58349"/>
        <dbReference type="EC" id="1.14.13.59"/>
    </reaction>
</comment>
<evidence type="ECO:0000256" key="15">
    <source>
        <dbReference type="ARBA" id="ARBA00048407"/>
    </source>
</evidence>
<reference evidence="17" key="2">
    <citation type="submission" date="2012-01" db="EMBL/GenBank/DDBJ databases">
        <title>Noncontiguous Finished sequence of chromosome of Saccharomonospora glauca K62.</title>
        <authorList>
            <consortium name="US DOE Joint Genome Institute"/>
            <person name="Lucas S."/>
            <person name="Han J."/>
            <person name="Lapidus A."/>
            <person name="Cheng J.-F."/>
            <person name="Goodwin L."/>
            <person name="Pitluck S."/>
            <person name="Peters L."/>
            <person name="Mikhailova N."/>
            <person name="Held B."/>
            <person name="Detter J.C."/>
            <person name="Han C."/>
            <person name="Tapia R."/>
            <person name="Land M."/>
            <person name="Hauser L."/>
            <person name="Kyrpides N."/>
            <person name="Ivanova N."/>
            <person name="Pagani I."/>
            <person name="Brambilla E.-M."/>
            <person name="Klenk H.-P."/>
            <person name="Woyke T."/>
        </authorList>
    </citation>
    <scope>NUCLEOTIDE SEQUENCE [LARGE SCALE GENOMIC DNA]</scope>
    <source>
        <strain evidence="17">K62</strain>
    </source>
</reference>
<evidence type="ECO:0000256" key="14">
    <source>
        <dbReference type="ARBA" id="ARBA00032738"/>
    </source>
</evidence>
<evidence type="ECO:0000256" key="3">
    <source>
        <dbReference type="ARBA" id="ARBA00007588"/>
    </source>
</evidence>
<protein>
    <recommendedName>
        <fullName evidence="5">L-lysine N6-monooxygenase MbtG</fullName>
        <ecNumber evidence="4">1.14.13.59</ecNumber>
    </recommendedName>
    <alternativeName>
        <fullName evidence="14">Lysine 6-N-hydroxylase</fullName>
    </alternativeName>
    <alternativeName>
        <fullName evidence="13">Lysine N6-hydroxylase</fullName>
    </alternativeName>
    <alternativeName>
        <fullName evidence="11">Lysine-N-oxygenase</fullName>
    </alternativeName>
    <alternativeName>
        <fullName evidence="12">Mycobactin synthase protein G</fullName>
    </alternativeName>
</protein>
<dbReference type="SUPFAM" id="SSF51905">
    <property type="entry name" value="FAD/NAD(P)-binding domain"/>
    <property type="match status" value="2"/>
</dbReference>
<dbReference type="Gene3D" id="3.50.50.60">
    <property type="entry name" value="FAD/NAD(P)-binding domain"/>
    <property type="match status" value="1"/>
</dbReference>
<evidence type="ECO:0000256" key="11">
    <source>
        <dbReference type="ARBA" id="ARBA00029939"/>
    </source>
</evidence>
<evidence type="ECO:0000256" key="6">
    <source>
        <dbReference type="ARBA" id="ARBA00022630"/>
    </source>
</evidence>
<evidence type="ECO:0000256" key="1">
    <source>
        <dbReference type="ARBA" id="ARBA00001974"/>
    </source>
</evidence>
<keyword evidence="10 16" id="KW-0503">Monooxygenase</keyword>
<dbReference type="PANTHER" id="PTHR42802">
    <property type="entry name" value="MONOOXYGENASE"/>
    <property type="match status" value="1"/>
</dbReference>
<comment type="similarity">
    <text evidence="3">Belongs to the lysine N(6)-hydroxylase/L-ornithine N(5)-oxygenase family.</text>
</comment>
<keyword evidence="6" id="KW-0285">Flavoprotein</keyword>
<dbReference type="AlphaFoldDB" id="I1CX31"/>
<keyword evidence="7" id="KW-0274">FAD</keyword>
<evidence type="ECO:0000256" key="2">
    <source>
        <dbReference type="ARBA" id="ARBA00004924"/>
    </source>
</evidence>
<keyword evidence="9" id="KW-0560">Oxidoreductase</keyword>
<dbReference type="RefSeq" id="WP_005461112.1">
    <property type="nucleotide sequence ID" value="NZ_CM001484.1"/>
</dbReference>